<evidence type="ECO:0000313" key="4">
    <source>
        <dbReference type="Proteomes" id="UP000194885"/>
    </source>
</evidence>
<organism evidence="3 4">
    <name type="scientific">Enterococcus faecium</name>
    <name type="common">Streptococcus faecium</name>
    <dbReference type="NCBI Taxonomy" id="1352"/>
    <lineage>
        <taxon>Bacteria</taxon>
        <taxon>Bacillati</taxon>
        <taxon>Bacillota</taxon>
        <taxon>Bacilli</taxon>
        <taxon>Lactobacillales</taxon>
        <taxon>Enterococcaceae</taxon>
        <taxon>Enterococcus</taxon>
    </lineage>
</organism>
<dbReference type="InterPro" id="IPR032599">
    <property type="entry name" value="YcdB/YcdC_rep_domain"/>
</dbReference>
<gene>
    <name evidence="3" type="ORF">A5810_001046</name>
    <name evidence="2" type="ORF">D9Z05_06285</name>
</gene>
<dbReference type="EMBL" id="NGKW01000002">
    <property type="protein sequence ID" value="OTN94801.1"/>
    <property type="molecule type" value="Genomic_DNA"/>
</dbReference>
<reference evidence="3 4" key="1">
    <citation type="submission" date="2017-05" db="EMBL/GenBank/DDBJ databases">
        <title>The Genome Sequence of Enterococcus faecium 7H8_DIV0219.</title>
        <authorList>
            <consortium name="The Broad Institute Genomics Platform"/>
            <consortium name="The Broad Institute Genomic Center for Infectious Diseases"/>
            <person name="Earl A."/>
            <person name="Manson A."/>
            <person name="Schwartman J."/>
            <person name="Gilmore M."/>
            <person name="Abouelleil A."/>
            <person name="Cao P."/>
            <person name="Chapman S."/>
            <person name="Cusick C."/>
            <person name="Shea T."/>
            <person name="Young S."/>
            <person name="Neafsey D."/>
            <person name="Nusbaum C."/>
            <person name="Birren B."/>
        </authorList>
    </citation>
    <scope>NUCLEOTIDE SEQUENCE [LARGE SCALE GENOMIC DNA]</scope>
    <source>
        <strain evidence="3 4">7H8_DIV0219</strain>
    </source>
</reference>
<feature type="domain" description="YcdB/YcdC repeated" evidence="1">
    <location>
        <begin position="7"/>
        <end position="109"/>
    </location>
</feature>
<proteinExistence type="predicted"/>
<dbReference type="EMBL" id="CP033041">
    <property type="protein sequence ID" value="AYM72892.1"/>
    <property type="molecule type" value="Genomic_DNA"/>
</dbReference>
<dbReference type="Pfam" id="PF16244">
    <property type="entry name" value="DUF4901"/>
    <property type="match status" value="1"/>
</dbReference>
<dbReference type="Proteomes" id="UP000275747">
    <property type="component" value="Chromosome"/>
</dbReference>
<evidence type="ECO:0000313" key="5">
    <source>
        <dbReference type="Proteomes" id="UP000275747"/>
    </source>
</evidence>
<evidence type="ECO:0000259" key="1">
    <source>
        <dbReference type="Pfam" id="PF16244"/>
    </source>
</evidence>
<dbReference type="Proteomes" id="UP000194885">
    <property type="component" value="Unassembled WGS sequence"/>
</dbReference>
<evidence type="ECO:0000313" key="3">
    <source>
        <dbReference type="EMBL" id="OTN94801.1"/>
    </source>
</evidence>
<protein>
    <recommendedName>
        <fullName evidence="1">YcdB/YcdC repeated domain-containing protein</fullName>
    </recommendedName>
</protein>
<dbReference type="AlphaFoldDB" id="A0A242BH87"/>
<sequence>MENTSNVLKGLVEIPNHYELVNELIEQRNKKKVNIIRYQNQGIYLHNGPRIIEVMEGKHLVSFKNLTEIPEGKLLSIERAKALAEKIFHKFNPTYAKGLTFMRIEQQKRSFIDENSVEQTFPVQWIKFAHRNGSYNWVTLGANGKLIEMEIDSRWDYFHGRRQTEMWDNDDWVLAREGKGPQLPSPNALA</sequence>
<evidence type="ECO:0000313" key="2">
    <source>
        <dbReference type="EMBL" id="AYM72892.1"/>
    </source>
</evidence>
<reference evidence="2 5" key="2">
    <citation type="submission" date="2018-10" db="EMBL/GenBank/DDBJ databases">
        <title>Escaping from acidified nitrite in gastric host defense: Transcriptomic basis for resistance to free nitrous acid in Enterococcus faecalis.</title>
        <authorList>
            <person name="Yu Z."/>
            <person name="Shi D."/>
            <person name="Liu W."/>
            <person name="Meng F."/>
        </authorList>
    </citation>
    <scope>NUCLEOTIDE SEQUENCE [LARGE SCALE GENOMIC DNA]</scope>
    <source>
        <strain evidence="2 5">JE1</strain>
    </source>
</reference>
<name>A0A242BH87_ENTFC</name>
<dbReference type="RefSeq" id="WP_002338324.1">
    <property type="nucleotide sequence ID" value="NZ_AP027294.1"/>
</dbReference>
<accession>A0A242BH87</accession>